<dbReference type="RefSeq" id="WP_011569272.1">
    <property type="nucleotide sequence ID" value="NC_008209.1"/>
</dbReference>
<organism evidence="1 2">
    <name type="scientific">Roseobacter denitrificans (strain ATCC 33942 / OCh 114)</name>
    <name type="common">Erythrobacter sp. (strain OCh 114)</name>
    <name type="synonym">Roseobacter denitrificans</name>
    <dbReference type="NCBI Taxonomy" id="375451"/>
    <lineage>
        <taxon>Bacteria</taxon>
        <taxon>Pseudomonadati</taxon>
        <taxon>Pseudomonadota</taxon>
        <taxon>Alphaproteobacteria</taxon>
        <taxon>Rhodobacterales</taxon>
        <taxon>Roseobacteraceae</taxon>
        <taxon>Roseobacter</taxon>
    </lineage>
</organism>
<evidence type="ECO:0008006" key="3">
    <source>
        <dbReference type="Google" id="ProtNLM"/>
    </source>
</evidence>
<reference evidence="1 2" key="1">
    <citation type="journal article" date="2007" name="J. Bacteriol.">
        <title>The complete genome sequence of Roseobacter denitrificans reveals a mixotrophic rather than photosynthetic metabolism.</title>
        <authorList>
            <person name="Swingley W.D."/>
            <person name="Sadekar S."/>
            <person name="Mastrian S.D."/>
            <person name="Matthies H.J."/>
            <person name="Hao J."/>
            <person name="Ramos H."/>
            <person name="Acharya C.R."/>
            <person name="Conrad A.L."/>
            <person name="Taylor H.L."/>
            <person name="Dejesa L.C."/>
            <person name="Shah M.K."/>
            <person name="O'huallachain M.E."/>
            <person name="Lince M.T."/>
            <person name="Blankenship R.E."/>
            <person name="Beatty J.T."/>
            <person name="Touchman J.W."/>
        </authorList>
    </citation>
    <scope>NUCLEOTIDE SEQUENCE [LARGE SCALE GENOMIC DNA]</scope>
    <source>
        <strain evidence="2">ATCC 33942 / OCh 114</strain>
    </source>
</reference>
<sequence>MPLQNRVQPTGEIIAHPARGQFMGNRGVLHDSDQRLGKARWRHKAWVTCVLSFKNRRRALMSPRRYTELFFLDEAVAFAAGHRPCGECRRADYNRFRTAAGITTPIAAYDSMLHAQRVVPRRYEHLRYTADIAELPDGAFILSESGAAHLAWGDALLPYSPSGYGPPIRRPAQGSVTVLTPKPLVDVLHAGYALQVAQP</sequence>
<gene>
    <name evidence="1" type="ordered locus">RD1_3148</name>
</gene>
<dbReference type="KEGG" id="rde:RD1_3148"/>
<dbReference type="eggNOG" id="ENOG5031E6R">
    <property type="taxonomic scope" value="Bacteria"/>
</dbReference>
<dbReference type="STRING" id="375451.RD1_3148"/>
<proteinExistence type="predicted"/>
<dbReference type="EMBL" id="CP000362">
    <property type="protein sequence ID" value="ABG32656.1"/>
    <property type="molecule type" value="Genomic_DNA"/>
</dbReference>
<evidence type="ECO:0000313" key="2">
    <source>
        <dbReference type="Proteomes" id="UP000007029"/>
    </source>
</evidence>
<keyword evidence="2" id="KW-1185">Reference proteome</keyword>
<dbReference type="OrthoDB" id="894286at2"/>
<dbReference type="AlphaFoldDB" id="Q164D7"/>
<evidence type="ECO:0000313" key="1">
    <source>
        <dbReference type="EMBL" id="ABG32656.1"/>
    </source>
</evidence>
<protein>
    <recommendedName>
        <fullName evidence="3">Ada DNA repair metal-binding domain-containing protein</fullName>
    </recommendedName>
</protein>
<dbReference type="HOGENOM" id="CLU_097546_0_0_5"/>
<name>Q164D7_ROSDO</name>
<dbReference type="Proteomes" id="UP000007029">
    <property type="component" value="Chromosome"/>
</dbReference>
<accession>Q164D7</accession>